<sequence length="258" mass="28440">MYGHIPSPRSLRRLAAWSAALALAFAVFVALGVWQVQRLAWKEGLIARVEQHRHAKPQPAPGPDAWAHLTREADEYRRVVVEGRFDHQRSTLVTATTELGSGYWVLTPLLRKDGSWLLVNRGFVPVDRRESVVNDATANGDENVIGLLRFTEPGGAFLRQNDAASGRWYSRDVGALAASLQLGPVVAPYFIDQVAPHAAAHAPAPAGAREWPRAGMTVVQFSNNHRIYAATWFALAAMAACAFAYLVLDERRLRSLAR</sequence>
<keyword evidence="5 6" id="KW-0472">Membrane</keyword>
<dbReference type="InterPro" id="IPR002994">
    <property type="entry name" value="Surf1/Shy1"/>
</dbReference>
<accession>A0ABU9BKQ7</accession>
<comment type="similarity">
    <text evidence="2 6">Belongs to the SURF1 family.</text>
</comment>
<evidence type="ECO:0000256" key="5">
    <source>
        <dbReference type="ARBA" id="ARBA00023136"/>
    </source>
</evidence>
<name>A0ABU9BKQ7_9BURK</name>
<dbReference type="InterPro" id="IPR045214">
    <property type="entry name" value="Surf1/Surf4"/>
</dbReference>
<reference evidence="7 8" key="1">
    <citation type="submission" date="2024-04" db="EMBL/GenBank/DDBJ databases">
        <title>Novel species of the genus Ideonella isolated from streams.</title>
        <authorList>
            <person name="Lu H."/>
        </authorList>
    </citation>
    <scope>NUCLEOTIDE SEQUENCE [LARGE SCALE GENOMIC DNA]</scope>
    <source>
        <strain evidence="7 8">DXS29W</strain>
    </source>
</reference>
<dbReference type="RefSeq" id="WP_341424432.1">
    <property type="nucleotide sequence ID" value="NZ_JBBUTG010000002.1"/>
</dbReference>
<keyword evidence="8" id="KW-1185">Reference proteome</keyword>
<evidence type="ECO:0000256" key="2">
    <source>
        <dbReference type="ARBA" id="ARBA00007165"/>
    </source>
</evidence>
<comment type="caution">
    <text evidence="7">The sequence shown here is derived from an EMBL/GenBank/DDBJ whole genome shotgun (WGS) entry which is preliminary data.</text>
</comment>
<dbReference type="Proteomes" id="UP001371218">
    <property type="component" value="Unassembled WGS sequence"/>
</dbReference>
<dbReference type="CDD" id="cd06662">
    <property type="entry name" value="SURF1"/>
    <property type="match status" value="1"/>
</dbReference>
<comment type="caution">
    <text evidence="6">Lacks conserved residue(s) required for the propagation of feature annotation.</text>
</comment>
<comment type="subcellular location">
    <subcellularLocation>
        <location evidence="6">Cell membrane</location>
        <topology evidence="6">Multi-pass membrane protein</topology>
    </subcellularLocation>
    <subcellularLocation>
        <location evidence="1">Membrane</location>
    </subcellularLocation>
</comment>
<dbReference type="PANTHER" id="PTHR23427:SF2">
    <property type="entry name" value="SURFEIT LOCUS PROTEIN 1"/>
    <property type="match status" value="1"/>
</dbReference>
<dbReference type="Pfam" id="PF02104">
    <property type="entry name" value="SURF1"/>
    <property type="match status" value="1"/>
</dbReference>
<proteinExistence type="inferred from homology"/>
<evidence type="ECO:0000313" key="7">
    <source>
        <dbReference type="EMBL" id="MEK8030078.1"/>
    </source>
</evidence>
<keyword evidence="3 6" id="KW-0812">Transmembrane</keyword>
<organism evidence="7 8">
    <name type="scientific">Ideonella lacteola</name>
    <dbReference type="NCBI Taxonomy" id="2984193"/>
    <lineage>
        <taxon>Bacteria</taxon>
        <taxon>Pseudomonadati</taxon>
        <taxon>Pseudomonadota</taxon>
        <taxon>Betaproteobacteria</taxon>
        <taxon>Burkholderiales</taxon>
        <taxon>Sphaerotilaceae</taxon>
        <taxon>Ideonella</taxon>
    </lineage>
</organism>
<evidence type="ECO:0000256" key="3">
    <source>
        <dbReference type="ARBA" id="ARBA00022692"/>
    </source>
</evidence>
<evidence type="ECO:0000256" key="4">
    <source>
        <dbReference type="ARBA" id="ARBA00022989"/>
    </source>
</evidence>
<dbReference type="PROSITE" id="PS50895">
    <property type="entry name" value="SURF1"/>
    <property type="match status" value="1"/>
</dbReference>
<keyword evidence="6" id="KW-1003">Cell membrane</keyword>
<evidence type="ECO:0000256" key="6">
    <source>
        <dbReference type="RuleBase" id="RU363076"/>
    </source>
</evidence>
<dbReference type="PANTHER" id="PTHR23427">
    <property type="entry name" value="SURFEIT LOCUS PROTEIN"/>
    <property type="match status" value="1"/>
</dbReference>
<protein>
    <recommendedName>
        <fullName evidence="6">SURF1-like protein</fullName>
    </recommendedName>
</protein>
<keyword evidence="4 6" id="KW-1133">Transmembrane helix</keyword>
<gene>
    <name evidence="7" type="ORF">AACH06_04520</name>
</gene>
<evidence type="ECO:0000313" key="8">
    <source>
        <dbReference type="Proteomes" id="UP001371218"/>
    </source>
</evidence>
<feature type="transmembrane region" description="Helical" evidence="6">
    <location>
        <begin position="227"/>
        <end position="248"/>
    </location>
</feature>
<evidence type="ECO:0000256" key="1">
    <source>
        <dbReference type="ARBA" id="ARBA00004370"/>
    </source>
</evidence>
<dbReference type="EMBL" id="JBBUTG010000002">
    <property type="protein sequence ID" value="MEK8030078.1"/>
    <property type="molecule type" value="Genomic_DNA"/>
</dbReference>